<keyword evidence="3" id="KW-0808">Transferase</keyword>
<keyword evidence="1" id="KW-0472">Membrane</keyword>
<dbReference type="SUPFAM" id="SSF53448">
    <property type="entry name" value="Nucleotide-diphospho-sugar transferases"/>
    <property type="match status" value="1"/>
</dbReference>
<reference evidence="4" key="1">
    <citation type="submission" date="2016-10" db="EMBL/GenBank/DDBJ databases">
        <authorList>
            <person name="Varghese N."/>
            <person name="Submissions S."/>
        </authorList>
    </citation>
    <scope>NUCLEOTIDE SEQUENCE [LARGE SCALE GENOMIC DNA]</scope>
    <source>
        <strain evidence="4">DSM 23515</strain>
    </source>
</reference>
<evidence type="ECO:0000313" key="4">
    <source>
        <dbReference type="Proteomes" id="UP000199116"/>
    </source>
</evidence>
<evidence type="ECO:0000256" key="1">
    <source>
        <dbReference type="SAM" id="Phobius"/>
    </source>
</evidence>
<gene>
    <name evidence="3" type="ORF">SAMN04488033_10780</name>
</gene>
<dbReference type="InterPro" id="IPR029044">
    <property type="entry name" value="Nucleotide-diphossugar_trans"/>
</dbReference>
<dbReference type="InterPro" id="IPR050834">
    <property type="entry name" value="Glycosyltransf_2"/>
</dbReference>
<name>A0A1I2L615_9FLAO</name>
<evidence type="ECO:0000259" key="2">
    <source>
        <dbReference type="Pfam" id="PF00535"/>
    </source>
</evidence>
<keyword evidence="4" id="KW-1185">Reference proteome</keyword>
<dbReference type="EMBL" id="FOOH01000007">
    <property type="protein sequence ID" value="SFF74363.1"/>
    <property type="molecule type" value="Genomic_DNA"/>
</dbReference>
<keyword evidence="1" id="KW-1133">Transmembrane helix</keyword>
<dbReference type="PANTHER" id="PTHR43685:SF2">
    <property type="entry name" value="GLYCOSYLTRANSFERASE 2-LIKE DOMAIN-CONTAINING PROTEIN"/>
    <property type="match status" value="1"/>
</dbReference>
<dbReference type="RefSeq" id="WP_093303840.1">
    <property type="nucleotide sequence ID" value="NZ_FOOH01000007.1"/>
</dbReference>
<accession>A0A1I2L615</accession>
<dbReference type="GO" id="GO:0016740">
    <property type="term" value="F:transferase activity"/>
    <property type="evidence" value="ECO:0007669"/>
    <property type="project" value="UniProtKB-KW"/>
</dbReference>
<sequence>MRKVSIIIPNFNRAHLILETLQSVVNQNYTNWECVIVDDGSTDNSLQVIQDFIYNDDRFTLLKRPLSRRKGANACRNYGFEKSDGYYVQWFDSDDIMTIDHIEKLVSAIEINNVDFAVGDSQNFQTEKGKLGKPYNFDRKSDKINANNFGRQVIGWITDDFLGKREVLCFLKFNEAIITDGDEYNFFTRFLLLNKNGIFVNEILTYARIHDVSLSTISSITPLLRVKSTASVKILTLDDINKTSPFLLKEWYLSGYAQYAFKLALEKEKIPYFLKSIVYFTRMKSVTKMLSFVLGISLAYIVGKGYSFIKFARN</sequence>
<organism evidence="3 4">
    <name type="scientific">Salegentibacter agarivorans</name>
    <dbReference type="NCBI Taxonomy" id="345907"/>
    <lineage>
        <taxon>Bacteria</taxon>
        <taxon>Pseudomonadati</taxon>
        <taxon>Bacteroidota</taxon>
        <taxon>Flavobacteriia</taxon>
        <taxon>Flavobacteriales</taxon>
        <taxon>Flavobacteriaceae</taxon>
        <taxon>Salegentibacter</taxon>
    </lineage>
</organism>
<protein>
    <submittedName>
        <fullName evidence="3">Glycosyltransferase involved in cell wall bisynthesis</fullName>
    </submittedName>
</protein>
<dbReference type="InterPro" id="IPR001173">
    <property type="entry name" value="Glyco_trans_2-like"/>
</dbReference>
<feature type="transmembrane region" description="Helical" evidence="1">
    <location>
        <begin position="289"/>
        <end position="309"/>
    </location>
</feature>
<dbReference type="Proteomes" id="UP000199116">
    <property type="component" value="Unassembled WGS sequence"/>
</dbReference>
<keyword evidence="1" id="KW-0812">Transmembrane</keyword>
<dbReference type="CDD" id="cd00761">
    <property type="entry name" value="Glyco_tranf_GTA_type"/>
    <property type="match status" value="1"/>
</dbReference>
<feature type="domain" description="Glycosyltransferase 2-like" evidence="2">
    <location>
        <begin position="5"/>
        <end position="167"/>
    </location>
</feature>
<dbReference type="Pfam" id="PF00535">
    <property type="entry name" value="Glycos_transf_2"/>
    <property type="match status" value="1"/>
</dbReference>
<proteinExistence type="predicted"/>
<dbReference type="Gene3D" id="3.90.550.10">
    <property type="entry name" value="Spore Coat Polysaccharide Biosynthesis Protein SpsA, Chain A"/>
    <property type="match status" value="1"/>
</dbReference>
<dbReference type="PANTHER" id="PTHR43685">
    <property type="entry name" value="GLYCOSYLTRANSFERASE"/>
    <property type="match status" value="1"/>
</dbReference>
<dbReference type="AlphaFoldDB" id="A0A1I2L615"/>
<evidence type="ECO:0000313" key="3">
    <source>
        <dbReference type="EMBL" id="SFF74363.1"/>
    </source>
</evidence>